<sequence length="50" mass="5485">MSAWPDRPTPGFKPTKKGPRPNPCPPGVVAWAFSAHPRPNPRPIPRSLNC</sequence>
<protein>
    <submittedName>
        <fullName evidence="2">Uncharacterized protein</fullName>
    </submittedName>
</protein>
<accession>A0A9K3I8Z7</accession>
<reference evidence="2" key="2">
    <citation type="submission" date="2020-06" db="EMBL/GenBank/DDBJ databases">
        <title>Helianthus annuus Genome sequencing and assembly Release 2.</title>
        <authorList>
            <person name="Gouzy J."/>
            <person name="Langlade N."/>
            <person name="Munos S."/>
        </authorList>
    </citation>
    <scope>NUCLEOTIDE SEQUENCE</scope>
    <source>
        <tissue evidence="2">Leaves</tissue>
    </source>
</reference>
<proteinExistence type="predicted"/>
<organism evidence="2 3">
    <name type="scientific">Helianthus annuus</name>
    <name type="common">Common sunflower</name>
    <dbReference type="NCBI Taxonomy" id="4232"/>
    <lineage>
        <taxon>Eukaryota</taxon>
        <taxon>Viridiplantae</taxon>
        <taxon>Streptophyta</taxon>
        <taxon>Embryophyta</taxon>
        <taxon>Tracheophyta</taxon>
        <taxon>Spermatophyta</taxon>
        <taxon>Magnoliopsida</taxon>
        <taxon>eudicotyledons</taxon>
        <taxon>Gunneridae</taxon>
        <taxon>Pentapetalae</taxon>
        <taxon>asterids</taxon>
        <taxon>campanulids</taxon>
        <taxon>Asterales</taxon>
        <taxon>Asteraceae</taxon>
        <taxon>Asteroideae</taxon>
        <taxon>Heliantheae alliance</taxon>
        <taxon>Heliantheae</taxon>
        <taxon>Helianthus</taxon>
    </lineage>
</organism>
<keyword evidence="3" id="KW-1185">Reference proteome</keyword>
<evidence type="ECO:0000256" key="1">
    <source>
        <dbReference type="SAM" id="MobiDB-lite"/>
    </source>
</evidence>
<gene>
    <name evidence="2" type="ORF">HanXRQr2_Chr09g0406591</name>
</gene>
<dbReference type="Proteomes" id="UP000215914">
    <property type="component" value="Unassembled WGS sequence"/>
</dbReference>
<evidence type="ECO:0000313" key="2">
    <source>
        <dbReference type="EMBL" id="KAF5792491.1"/>
    </source>
</evidence>
<dbReference type="AlphaFoldDB" id="A0A9K3I8Z7"/>
<dbReference type="EMBL" id="MNCJ02000324">
    <property type="protein sequence ID" value="KAF5792491.1"/>
    <property type="molecule type" value="Genomic_DNA"/>
</dbReference>
<dbReference type="Gramene" id="mRNA:HanXRQr2_Chr09g0406591">
    <property type="protein sequence ID" value="CDS:HanXRQr2_Chr09g0406591.1"/>
    <property type="gene ID" value="HanXRQr2_Chr09g0406591"/>
</dbReference>
<comment type="caution">
    <text evidence="2">The sequence shown here is derived from an EMBL/GenBank/DDBJ whole genome shotgun (WGS) entry which is preliminary data.</text>
</comment>
<name>A0A9K3I8Z7_HELAN</name>
<evidence type="ECO:0000313" key="3">
    <source>
        <dbReference type="Proteomes" id="UP000215914"/>
    </source>
</evidence>
<feature type="region of interest" description="Disordered" evidence="1">
    <location>
        <begin position="1"/>
        <end position="26"/>
    </location>
</feature>
<reference evidence="2" key="1">
    <citation type="journal article" date="2017" name="Nature">
        <title>The sunflower genome provides insights into oil metabolism, flowering and Asterid evolution.</title>
        <authorList>
            <person name="Badouin H."/>
            <person name="Gouzy J."/>
            <person name="Grassa C.J."/>
            <person name="Murat F."/>
            <person name="Staton S.E."/>
            <person name="Cottret L."/>
            <person name="Lelandais-Briere C."/>
            <person name="Owens G.L."/>
            <person name="Carrere S."/>
            <person name="Mayjonade B."/>
            <person name="Legrand L."/>
            <person name="Gill N."/>
            <person name="Kane N.C."/>
            <person name="Bowers J.E."/>
            <person name="Hubner S."/>
            <person name="Bellec A."/>
            <person name="Berard A."/>
            <person name="Berges H."/>
            <person name="Blanchet N."/>
            <person name="Boniface M.C."/>
            <person name="Brunel D."/>
            <person name="Catrice O."/>
            <person name="Chaidir N."/>
            <person name="Claudel C."/>
            <person name="Donnadieu C."/>
            <person name="Faraut T."/>
            <person name="Fievet G."/>
            <person name="Helmstetter N."/>
            <person name="King M."/>
            <person name="Knapp S.J."/>
            <person name="Lai Z."/>
            <person name="Le Paslier M.C."/>
            <person name="Lippi Y."/>
            <person name="Lorenzon L."/>
            <person name="Mandel J.R."/>
            <person name="Marage G."/>
            <person name="Marchand G."/>
            <person name="Marquand E."/>
            <person name="Bret-Mestries E."/>
            <person name="Morien E."/>
            <person name="Nambeesan S."/>
            <person name="Nguyen T."/>
            <person name="Pegot-Espagnet P."/>
            <person name="Pouilly N."/>
            <person name="Raftis F."/>
            <person name="Sallet E."/>
            <person name="Schiex T."/>
            <person name="Thomas J."/>
            <person name="Vandecasteele C."/>
            <person name="Vares D."/>
            <person name="Vear F."/>
            <person name="Vautrin S."/>
            <person name="Crespi M."/>
            <person name="Mangin B."/>
            <person name="Burke J.M."/>
            <person name="Salse J."/>
            <person name="Munos S."/>
            <person name="Vincourt P."/>
            <person name="Rieseberg L.H."/>
            <person name="Langlade N.B."/>
        </authorList>
    </citation>
    <scope>NUCLEOTIDE SEQUENCE</scope>
    <source>
        <tissue evidence="2">Leaves</tissue>
    </source>
</reference>